<organism evidence="1 2">
    <name type="scientific">Sphingomonas insulae</name>
    <dbReference type="NCBI Taxonomy" id="424800"/>
    <lineage>
        <taxon>Bacteria</taxon>
        <taxon>Pseudomonadati</taxon>
        <taxon>Pseudomonadota</taxon>
        <taxon>Alphaproteobacteria</taxon>
        <taxon>Sphingomonadales</taxon>
        <taxon>Sphingomonadaceae</taxon>
        <taxon>Sphingomonas</taxon>
    </lineage>
</organism>
<protein>
    <recommendedName>
        <fullName evidence="3">Secreted protein</fullName>
    </recommendedName>
</protein>
<evidence type="ECO:0000313" key="2">
    <source>
        <dbReference type="Proteomes" id="UP001500238"/>
    </source>
</evidence>
<evidence type="ECO:0000313" key="1">
    <source>
        <dbReference type="EMBL" id="GAA0674851.1"/>
    </source>
</evidence>
<accession>A0ABN1HZ22</accession>
<name>A0ABN1HZ22_9SPHN</name>
<gene>
    <name evidence="1" type="ORF">GCM10009102_28710</name>
</gene>
<dbReference type="Proteomes" id="UP001500238">
    <property type="component" value="Unassembled WGS sequence"/>
</dbReference>
<comment type="caution">
    <text evidence="1">The sequence shown here is derived from an EMBL/GenBank/DDBJ whole genome shotgun (WGS) entry which is preliminary data.</text>
</comment>
<evidence type="ECO:0008006" key="3">
    <source>
        <dbReference type="Google" id="ProtNLM"/>
    </source>
</evidence>
<sequence>MATELRRITAVTAVTAVPALPAVTAVTDRFAALHMFARLYAVSQSYSGMPIVRARHGPVTRSVIIFGPSARIVRLQRSTNQRRSNRRFCVETAMAGKGA</sequence>
<reference evidence="1 2" key="1">
    <citation type="journal article" date="2019" name="Int. J. Syst. Evol. Microbiol.">
        <title>The Global Catalogue of Microorganisms (GCM) 10K type strain sequencing project: providing services to taxonomists for standard genome sequencing and annotation.</title>
        <authorList>
            <consortium name="The Broad Institute Genomics Platform"/>
            <consortium name="The Broad Institute Genome Sequencing Center for Infectious Disease"/>
            <person name="Wu L."/>
            <person name="Ma J."/>
        </authorList>
    </citation>
    <scope>NUCLEOTIDE SEQUENCE [LARGE SCALE GENOMIC DNA]</scope>
    <source>
        <strain evidence="1 2">JCM 14603</strain>
    </source>
</reference>
<proteinExistence type="predicted"/>
<dbReference type="EMBL" id="BAAAES010000011">
    <property type="protein sequence ID" value="GAA0674851.1"/>
    <property type="molecule type" value="Genomic_DNA"/>
</dbReference>
<keyword evidence="2" id="KW-1185">Reference proteome</keyword>